<keyword evidence="2" id="KW-1185">Reference proteome</keyword>
<reference evidence="2" key="1">
    <citation type="journal article" date="2019" name="Int. J. Syst. Evol. Microbiol.">
        <title>The Global Catalogue of Microorganisms (GCM) 10K type strain sequencing project: providing services to taxonomists for standard genome sequencing and annotation.</title>
        <authorList>
            <consortium name="The Broad Institute Genomics Platform"/>
            <consortium name="The Broad Institute Genome Sequencing Center for Infectious Disease"/>
            <person name="Wu L."/>
            <person name="Ma J."/>
        </authorList>
    </citation>
    <scope>NUCLEOTIDE SEQUENCE [LARGE SCALE GENOMIC DNA]</scope>
    <source>
        <strain evidence="2">CGMCC 1.12749</strain>
    </source>
</reference>
<proteinExistence type="predicted"/>
<organism evidence="1 2">
    <name type="scientific">Pontibacter amylolyticus</name>
    <dbReference type="NCBI Taxonomy" id="1424080"/>
    <lineage>
        <taxon>Bacteria</taxon>
        <taxon>Pseudomonadati</taxon>
        <taxon>Bacteroidota</taxon>
        <taxon>Cytophagia</taxon>
        <taxon>Cytophagales</taxon>
        <taxon>Hymenobacteraceae</taxon>
        <taxon>Pontibacter</taxon>
    </lineage>
</organism>
<evidence type="ECO:0000313" key="2">
    <source>
        <dbReference type="Proteomes" id="UP000634043"/>
    </source>
</evidence>
<gene>
    <name evidence="1" type="ORF">GCM10011323_27140</name>
</gene>
<dbReference type="RefSeq" id="WP_188502060.1">
    <property type="nucleotide sequence ID" value="NZ_BMFP01000005.1"/>
</dbReference>
<name>A0ABQ1WB08_9BACT</name>
<evidence type="ECO:0000313" key="1">
    <source>
        <dbReference type="EMBL" id="GGG21770.1"/>
    </source>
</evidence>
<dbReference type="EMBL" id="BMFP01000005">
    <property type="protein sequence ID" value="GGG21770.1"/>
    <property type="molecule type" value="Genomic_DNA"/>
</dbReference>
<protein>
    <recommendedName>
        <fullName evidence="3">Haem-binding uptake Tiki superfamily ChaN domain-containing protein</fullName>
    </recommendedName>
</protein>
<dbReference type="Proteomes" id="UP000634043">
    <property type="component" value="Unassembled WGS sequence"/>
</dbReference>
<sequence length="392" mass="45045">MISGCKNTQPIETITFQHTYKFQSAIKEKLDQDTVAWKHQLAASDFATSGDYRKALELWDVAFPGSFTPYTKHELDSLRERYRVIPAADYIVEQARLHQVVIINEAHHSSLHRVFTRSLLQRLYENGYRNLGLEALTNGKLKDSLLHDRKYPVMETGHYTKDPQFGNLIRTALEIGYNVFPYETTNRNNGKPREIDQARNIQKVMESRPNEKFLIHCGFGHVVEGEHDQWEKAMAGRLAEYKGIDPLTIEQVAYSEKSKPEMSHPLLQTFNITQPSVLLDQMNQSFRLERGKTWADVAVLHPFTSYKNVRPGWLFENGNKSVLVDLSTIQLEFPVLLMAFPEGENVQEAVPVDILEVPNQQSSPRLALPKGKYELVVVNRKEDARKLKIKVK</sequence>
<evidence type="ECO:0008006" key="3">
    <source>
        <dbReference type="Google" id="ProtNLM"/>
    </source>
</evidence>
<comment type="caution">
    <text evidence="1">The sequence shown here is derived from an EMBL/GenBank/DDBJ whole genome shotgun (WGS) entry which is preliminary data.</text>
</comment>
<accession>A0ABQ1WB08</accession>